<proteinExistence type="predicted"/>
<keyword evidence="2" id="KW-1185">Reference proteome</keyword>
<gene>
    <name evidence="1" type="ORF">SAMN04487910_2274</name>
</gene>
<dbReference type="RefSeq" id="WP_091408356.1">
    <property type="nucleotide sequence ID" value="NZ_FOAB01000004.1"/>
</dbReference>
<dbReference type="EMBL" id="FOAB01000004">
    <property type="protein sequence ID" value="SEL37517.1"/>
    <property type="molecule type" value="Genomic_DNA"/>
</dbReference>
<sequence length="200" mass="24066">MKFFKNISKIFNRKLTTRSLFCGIGNSEIQENAIWLYKYPFEPSIIYPEKLILADEIESICIEFGTIKVILKNDIVFISAEKKNELKAFADRNLISLSSYNWNWDWILEPYLDTELTKENEERIMMRLQENGFDETEIIEIRNEVEKSMYSYNFDTLLWEWNSLSLLDVLSAMRVTYNKKDDFRKFYKKAIEIENRKRQD</sequence>
<evidence type="ECO:0000313" key="1">
    <source>
        <dbReference type="EMBL" id="SEL37517.1"/>
    </source>
</evidence>
<dbReference type="OrthoDB" id="4554121at2"/>
<organism evidence="1 2">
    <name type="scientific">Aquimarina amphilecti</name>
    <dbReference type="NCBI Taxonomy" id="1038014"/>
    <lineage>
        <taxon>Bacteria</taxon>
        <taxon>Pseudomonadati</taxon>
        <taxon>Bacteroidota</taxon>
        <taxon>Flavobacteriia</taxon>
        <taxon>Flavobacteriales</taxon>
        <taxon>Flavobacteriaceae</taxon>
        <taxon>Aquimarina</taxon>
    </lineage>
</organism>
<protein>
    <submittedName>
        <fullName evidence="1">Uncharacterized protein</fullName>
    </submittedName>
</protein>
<reference evidence="2" key="1">
    <citation type="submission" date="2016-10" db="EMBL/GenBank/DDBJ databases">
        <authorList>
            <person name="Varghese N."/>
            <person name="Submissions S."/>
        </authorList>
    </citation>
    <scope>NUCLEOTIDE SEQUENCE [LARGE SCALE GENOMIC DNA]</scope>
    <source>
        <strain evidence="2">DSM 25232 / NCIMB 14723 / 92V</strain>
    </source>
</reference>
<dbReference type="STRING" id="1038014.SAMN04487910_2274"/>
<accession>A0A1H7PR49</accession>
<evidence type="ECO:0000313" key="2">
    <source>
        <dbReference type="Proteomes" id="UP000198521"/>
    </source>
</evidence>
<dbReference type="Proteomes" id="UP000198521">
    <property type="component" value="Unassembled WGS sequence"/>
</dbReference>
<dbReference type="AlphaFoldDB" id="A0A1H7PR49"/>
<name>A0A1H7PR49_AQUAM</name>